<sequence length="437" mass="46758">MGKSDGDDSSDYATLKYSPTGQQLWLARYSTPGFESAQALALDPTGNIYVTGSSQATDNASGADMLTVKYLQSAAPVCNNTRNQPTAGPDGFTLTAGSLTFTAAQLLANDSDPQGRPLQVSRVGTPSSGTLVRNSNGTYTFTPWAGFAGRVTIPYLIQENGPVLASSETYHYYEFVSAPGICWTDAQAAAAARRYQGMQGYLATITFAGEKEFLKGHAEGQYWFGASDDAVEGEWRWKTGPEAGQLIWRGGPNGIGAAYNHWLPGQPDDYKNQWRPQGEDYAQLYGNSSLWNDVDNCNTGGTTAGYVVEYGGLEACTPILYSLGTITITVGASAQARMVASHPVTAAAAGLAALEASPNPSTGQFRVRITAAGVASPTQLELFDFQGRRVRTLYTGSLTADEIREVPVDALDLSSGIYLLRLQMGKQVQNLRIQIQK</sequence>
<dbReference type="Gene3D" id="3.10.100.10">
    <property type="entry name" value="Mannose-Binding Protein A, subunit A"/>
    <property type="match status" value="1"/>
</dbReference>
<evidence type="ECO:0000313" key="2">
    <source>
        <dbReference type="EMBL" id="SFQ24220.1"/>
    </source>
</evidence>
<name>A0A1I5WX06_HYMAR</name>
<dbReference type="SUPFAM" id="SSF56436">
    <property type="entry name" value="C-type lectin-like"/>
    <property type="match status" value="1"/>
</dbReference>
<dbReference type="InterPro" id="IPR001304">
    <property type="entry name" value="C-type_lectin-like"/>
</dbReference>
<protein>
    <submittedName>
        <fullName evidence="2">Por secretion system C-terminal sorting domain-containing protein</fullName>
    </submittedName>
</protein>
<organism evidence="2 3">
    <name type="scientific">Hymenobacter arizonensis</name>
    <name type="common">Siccationidurans arizonensis</name>
    <dbReference type="NCBI Taxonomy" id="1227077"/>
    <lineage>
        <taxon>Bacteria</taxon>
        <taxon>Pseudomonadati</taxon>
        <taxon>Bacteroidota</taxon>
        <taxon>Cytophagia</taxon>
        <taxon>Cytophagales</taxon>
        <taxon>Hymenobacteraceae</taxon>
        <taxon>Hymenobacter</taxon>
    </lineage>
</organism>
<dbReference type="InterPro" id="IPR026444">
    <property type="entry name" value="Secre_tail"/>
</dbReference>
<keyword evidence="3" id="KW-1185">Reference proteome</keyword>
<proteinExistence type="predicted"/>
<dbReference type="Gene3D" id="2.60.40.3440">
    <property type="match status" value="1"/>
</dbReference>
<dbReference type="Pfam" id="PF18962">
    <property type="entry name" value="Por_Secre_tail"/>
    <property type="match status" value="1"/>
</dbReference>
<dbReference type="EMBL" id="FOXS01000002">
    <property type="protein sequence ID" value="SFQ24220.1"/>
    <property type="molecule type" value="Genomic_DNA"/>
</dbReference>
<dbReference type="Pfam" id="PF17892">
    <property type="entry name" value="Cadherin_5"/>
    <property type="match status" value="1"/>
</dbReference>
<accession>A0A1I5WX06</accession>
<dbReference type="InterPro" id="IPR016187">
    <property type="entry name" value="CTDL_fold"/>
</dbReference>
<dbReference type="PROSITE" id="PS50041">
    <property type="entry name" value="C_TYPE_LECTIN_2"/>
    <property type="match status" value="1"/>
</dbReference>
<evidence type="ECO:0000259" key="1">
    <source>
        <dbReference type="PROSITE" id="PS50041"/>
    </source>
</evidence>
<evidence type="ECO:0000313" key="3">
    <source>
        <dbReference type="Proteomes" id="UP000199029"/>
    </source>
</evidence>
<dbReference type="InterPro" id="IPR016186">
    <property type="entry name" value="C-type_lectin-like/link_sf"/>
</dbReference>
<feature type="domain" description="C-type lectin" evidence="1">
    <location>
        <begin position="173"/>
        <end position="293"/>
    </location>
</feature>
<reference evidence="3" key="1">
    <citation type="submission" date="2016-10" db="EMBL/GenBank/DDBJ databases">
        <authorList>
            <person name="Varghese N."/>
            <person name="Submissions S."/>
        </authorList>
    </citation>
    <scope>NUCLEOTIDE SEQUENCE [LARGE SCALE GENOMIC DNA]</scope>
    <source>
        <strain evidence="3">OR362-8,ATCC BAA-1266,JCM 13504</strain>
    </source>
</reference>
<dbReference type="AlphaFoldDB" id="A0A1I5WX06"/>
<dbReference type="STRING" id="1227077.SAMN04515668_1534"/>
<dbReference type="InterPro" id="IPR041690">
    <property type="entry name" value="Cadherin_5"/>
</dbReference>
<dbReference type="NCBIfam" id="TIGR04183">
    <property type="entry name" value="Por_Secre_tail"/>
    <property type="match status" value="1"/>
</dbReference>
<gene>
    <name evidence="2" type="ORF">SAMN04515668_1534</name>
</gene>
<dbReference type="Proteomes" id="UP000199029">
    <property type="component" value="Unassembled WGS sequence"/>
</dbReference>